<dbReference type="EMBL" id="JBAMIC010000002">
    <property type="protein sequence ID" value="KAK7112257.1"/>
    <property type="molecule type" value="Genomic_DNA"/>
</dbReference>
<dbReference type="PANTHER" id="PTHR21301">
    <property type="entry name" value="REVERSE TRANSCRIPTASE"/>
    <property type="match status" value="1"/>
</dbReference>
<accession>A0AAN9BVE1</accession>
<dbReference type="Proteomes" id="UP001374579">
    <property type="component" value="Unassembled WGS sequence"/>
</dbReference>
<sequence>MTAVELLRAVDEALPTTLCIPPLPHIHKSHIVSLLELILINNNFVFDNQHYNQCIGAAMGMTSSPEICDIRMFQLMIEILDKYAYKDTILWHGRYREDGILFFNADQNQIHQLFDIANAHHPLLKFTNSISS</sequence>
<keyword evidence="3" id="KW-1185">Reference proteome</keyword>
<dbReference type="PANTHER" id="PTHR21301:SF12">
    <property type="match status" value="1"/>
</dbReference>
<comment type="caution">
    <text evidence="1">The sequence shown here is derived from an EMBL/GenBank/DDBJ whole genome shotgun (WGS) entry which is preliminary data.</text>
</comment>
<evidence type="ECO:0000313" key="3">
    <source>
        <dbReference type="Proteomes" id="UP001374579"/>
    </source>
</evidence>
<name>A0AAN9BVE1_9CAEN</name>
<proteinExistence type="predicted"/>
<dbReference type="EMBL" id="JBAMIC010000001">
    <property type="protein sequence ID" value="KAK7115449.1"/>
    <property type="molecule type" value="Genomic_DNA"/>
</dbReference>
<evidence type="ECO:0000313" key="1">
    <source>
        <dbReference type="EMBL" id="KAK7112257.1"/>
    </source>
</evidence>
<dbReference type="AlphaFoldDB" id="A0AAN9BVE1"/>
<evidence type="ECO:0000313" key="2">
    <source>
        <dbReference type="EMBL" id="KAK7115449.1"/>
    </source>
</evidence>
<organism evidence="1 3">
    <name type="scientific">Littorina saxatilis</name>
    <dbReference type="NCBI Taxonomy" id="31220"/>
    <lineage>
        <taxon>Eukaryota</taxon>
        <taxon>Metazoa</taxon>
        <taxon>Spiralia</taxon>
        <taxon>Lophotrochozoa</taxon>
        <taxon>Mollusca</taxon>
        <taxon>Gastropoda</taxon>
        <taxon>Caenogastropoda</taxon>
        <taxon>Littorinimorpha</taxon>
        <taxon>Littorinoidea</taxon>
        <taxon>Littorinidae</taxon>
        <taxon>Littorina</taxon>
    </lineage>
</organism>
<gene>
    <name evidence="2" type="ORF">V1264_001309</name>
    <name evidence="1" type="ORF">V1264_011735</name>
</gene>
<protein>
    <submittedName>
        <fullName evidence="1">Uncharacterized protein</fullName>
    </submittedName>
</protein>
<reference evidence="1 3" key="1">
    <citation type="submission" date="2024-02" db="EMBL/GenBank/DDBJ databases">
        <title>Chromosome-scale genome assembly of the rough periwinkle Littorina saxatilis.</title>
        <authorList>
            <person name="De Jode A."/>
            <person name="Faria R."/>
            <person name="Formenti G."/>
            <person name="Sims Y."/>
            <person name="Smith T.P."/>
            <person name="Tracey A."/>
            <person name="Wood J.M.D."/>
            <person name="Zagrodzka Z.B."/>
            <person name="Johannesson K."/>
            <person name="Butlin R.K."/>
            <person name="Leder E.H."/>
        </authorList>
    </citation>
    <scope>NUCLEOTIDE SEQUENCE [LARGE SCALE GENOMIC DNA]</scope>
    <source>
        <strain evidence="1">Snail1</strain>
        <tissue evidence="1">Muscle</tissue>
    </source>
</reference>